<feature type="transmembrane region" description="Helical" evidence="5">
    <location>
        <begin position="80"/>
        <end position="100"/>
    </location>
</feature>
<organism evidence="7 8">
    <name type="scientific">Penicillium cosmopolitanum</name>
    <dbReference type="NCBI Taxonomy" id="1131564"/>
    <lineage>
        <taxon>Eukaryota</taxon>
        <taxon>Fungi</taxon>
        <taxon>Dikarya</taxon>
        <taxon>Ascomycota</taxon>
        <taxon>Pezizomycotina</taxon>
        <taxon>Eurotiomycetes</taxon>
        <taxon>Eurotiomycetidae</taxon>
        <taxon>Eurotiales</taxon>
        <taxon>Aspergillaceae</taxon>
        <taxon>Penicillium</taxon>
    </lineage>
</organism>
<feature type="transmembrane region" description="Helical" evidence="5">
    <location>
        <begin position="234"/>
        <end position="258"/>
    </location>
</feature>
<evidence type="ECO:0000313" key="7">
    <source>
        <dbReference type="EMBL" id="KAJ5404278.1"/>
    </source>
</evidence>
<dbReference type="Pfam" id="PF07690">
    <property type="entry name" value="MFS_1"/>
    <property type="match status" value="1"/>
</dbReference>
<dbReference type="PANTHER" id="PTHR23501">
    <property type="entry name" value="MAJOR FACILITATOR SUPERFAMILY"/>
    <property type="match status" value="1"/>
</dbReference>
<evidence type="ECO:0000256" key="1">
    <source>
        <dbReference type="ARBA" id="ARBA00004141"/>
    </source>
</evidence>
<dbReference type="OrthoDB" id="10021397at2759"/>
<feature type="transmembrane region" description="Helical" evidence="5">
    <location>
        <begin position="17"/>
        <end position="36"/>
    </location>
</feature>
<dbReference type="RefSeq" id="XP_056491520.1">
    <property type="nucleotide sequence ID" value="XM_056628786.1"/>
</dbReference>
<dbReference type="InterPro" id="IPR036259">
    <property type="entry name" value="MFS_trans_sf"/>
</dbReference>
<evidence type="ECO:0000256" key="4">
    <source>
        <dbReference type="ARBA" id="ARBA00023136"/>
    </source>
</evidence>
<dbReference type="FunFam" id="1.20.1250.20:FF:000196">
    <property type="entry name" value="MFS toxin efflux pump (AflT)"/>
    <property type="match status" value="1"/>
</dbReference>
<dbReference type="Gene3D" id="1.20.1250.20">
    <property type="entry name" value="MFS general substrate transporter like domains"/>
    <property type="match status" value="1"/>
</dbReference>
<feature type="transmembrane region" description="Helical" evidence="5">
    <location>
        <begin position="337"/>
        <end position="358"/>
    </location>
</feature>
<keyword evidence="2 5" id="KW-0812">Transmembrane</keyword>
<feature type="transmembrane region" description="Helical" evidence="5">
    <location>
        <begin position="138"/>
        <end position="159"/>
    </location>
</feature>
<dbReference type="AlphaFoldDB" id="A0A9X0BC54"/>
<keyword evidence="3 5" id="KW-1133">Transmembrane helix</keyword>
<evidence type="ECO:0000313" key="8">
    <source>
        <dbReference type="Proteomes" id="UP001147747"/>
    </source>
</evidence>
<dbReference type="InterPro" id="IPR011701">
    <property type="entry name" value="MFS"/>
</dbReference>
<feature type="transmembrane region" description="Helical" evidence="5">
    <location>
        <begin position="171"/>
        <end position="191"/>
    </location>
</feature>
<comment type="caution">
    <text evidence="7">The sequence shown here is derived from an EMBL/GenBank/DDBJ whole genome shotgun (WGS) entry which is preliminary data.</text>
</comment>
<dbReference type="GeneID" id="81367766"/>
<protein>
    <submittedName>
        <fullName evidence="7">Major facilitator superfamily domain general substrate transporter</fullName>
    </submittedName>
</protein>
<dbReference type="SUPFAM" id="SSF103473">
    <property type="entry name" value="MFS general substrate transporter"/>
    <property type="match status" value="2"/>
</dbReference>
<evidence type="ECO:0000259" key="6">
    <source>
        <dbReference type="PROSITE" id="PS50850"/>
    </source>
</evidence>
<dbReference type="PANTHER" id="PTHR23501:SF158">
    <property type="entry name" value="TRANSPORTER, PUTATIVE (AFU_ORTHOLOGUE AFUA_5G14490)-RELATED"/>
    <property type="match status" value="1"/>
</dbReference>
<keyword evidence="4 5" id="KW-0472">Membrane</keyword>
<name>A0A9X0BC54_9EURO</name>
<feature type="transmembrane region" description="Helical" evidence="5">
    <location>
        <begin position="278"/>
        <end position="299"/>
    </location>
</feature>
<feature type="transmembrane region" description="Helical" evidence="5">
    <location>
        <begin position="370"/>
        <end position="393"/>
    </location>
</feature>
<comment type="subcellular location">
    <subcellularLocation>
        <location evidence="1">Membrane</location>
        <topology evidence="1">Multi-pass membrane protein</topology>
    </subcellularLocation>
</comment>
<feature type="transmembrane region" description="Helical" evidence="5">
    <location>
        <begin position="48"/>
        <end position="74"/>
    </location>
</feature>
<dbReference type="GO" id="GO:0005886">
    <property type="term" value="C:plasma membrane"/>
    <property type="evidence" value="ECO:0007669"/>
    <property type="project" value="TreeGrafter"/>
</dbReference>
<evidence type="ECO:0000256" key="3">
    <source>
        <dbReference type="ARBA" id="ARBA00022989"/>
    </source>
</evidence>
<accession>A0A9X0BC54</accession>
<gene>
    <name evidence="7" type="ORF">N7509_004149</name>
</gene>
<reference evidence="7" key="2">
    <citation type="journal article" date="2023" name="IMA Fungus">
        <title>Comparative genomic study of the Penicillium genus elucidates a diverse pangenome and 15 lateral gene transfer events.</title>
        <authorList>
            <person name="Petersen C."/>
            <person name="Sorensen T."/>
            <person name="Nielsen M.R."/>
            <person name="Sondergaard T.E."/>
            <person name="Sorensen J.L."/>
            <person name="Fitzpatrick D.A."/>
            <person name="Frisvad J.C."/>
            <person name="Nielsen K.L."/>
        </authorList>
    </citation>
    <scope>NUCLEOTIDE SEQUENCE</scope>
    <source>
        <strain evidence="7">IBT 29677</strain>
    </source>
</reference>
<sequence>MATANPTIASQFNSASGYTWIGGAYLLANAASACIWAKLSDIWGRTPLLLFAIGLFFLTSILCATATMMSILIVGRALQGVAGGGLLQIVTIIISNMFSVRQRSLYLGLMELMWAFAAGIGPLLGGAFSQYVNWRWVFWINLPVASIAFVLIFLSLDVHNPETGIVDGVRAIDWFGSLSFLGLTLMLLLGLNLGGVTFPWKSPQVICLIVFGVICLLLFIYSEKRLAADPLMPLYIFTRVSSAATLLVTFAHGFVFIAGEYYMPLYLQSVHGSSAMGSGILVLPLVIMEAVSGVLTGVIIHRTGRYLDLIWIGLAFMTVGNGLYINLSVNSHIGEIIGYQILSGLGIGFLFQTPIIAIQATVSQEDTATVTATLGFVRNMANAFSVIIGGVVFQNSMAKRQDSLLASGMSPSMAAHMSGGSASANIESIGAITDIAQLLAVREAFAWILKNMWILYTSMSALGILFSAFILRLKLNKEHVETKTGLKVEATPAVENVPCV</sequence>
<feature type="transmembrane region" description="Helical" evidence="5">
    <location>
        <begin position="112"/>
        <end position="132"/>
    </location>
</feature>
<feature type="domain" description="Major facilitator superfamily (MFS) profile" evidence="6">
    <location>
        <begin position="1"/>
        <end position="475"/>
    </location>
</feature>
<evidence type="ECO:0000256" key="5">
    <source>
        <dbReference type="SAM" id="Phobius"/>
    </source>
</evidence>
<evidence type="ECO:0000256" key="2">
    <source>
        <dbReference type="ARBA" id="ARBA00022692"/>
    </source>
</evidence>
<dbReference type="PROSITE" id="PS50850">
    <property type="entry name" value="MFS"/>
    <property type="match status" value="1"/>
</dbReference>
<dbReference type="EMBL" id="JAPZBU010000005">
    <property type="protein sequence ID" value="KAJ5404278.1"/>
    <property type="molecule type" value="Genomic_DNA"/>
</dbReference>
<dbReference type="Gene3D" id="1.20.1720.10">
    <property type="entry name" value="Multidrug resistance protein D"/>
    <property type="match status" value="1"/>
</dbReference>
<feature type="transmembrane region" description="Helical" evidence="5">
    <location>
        <begin position="203"/>
        <end position="222"/>
    </location>
</feature>
<dbReference type="GO" id="GO:0022857">
    <property type="term" value="F:transmembrane transporter activity"/>
    <property type="evidence" value="ECO:0007669"/>
    <property type="project" value="InterPro"/>
</dbReference>
<keyword evidence="8" id="KW-1185">Reference proteome</keyword>
<feature type="transmembrane region" description="Helical" evidence="5">
    <location>
        <begin position="453"/>
        <end position="473"/>
    </location>
</feature>
<dbReference type="Proteomes" id="UP001147747">
    <property type="component" value="Unassembled WGS sequence"/>
</dbReference>
<feature type="transmembrane region" description="Helical" evidence="5">
    <location>
        <begin position="306"/>
        <end position="325"/>
    </location>
</feature>
<dbReference type="InterPro" id="IPR020846">
    <property type="entry name" value="MFS_dom"/>
</dbReference>
<reference evidence="7" key="1">
    <citation type="submission" date="2022-12" db="EMBL/GenBank/DDBJ databases">
        <authorList>
            <person name="Petersen C."/>
        </authorList>
    </citation>
    <scope>NUCLEOTIDE SEQUENCE</scope>
    <source>
        <strain evidence="7">IBT 29677</strain>
    </source>
</reference>
<dbReference type="CDD" id="cd17502">
    <property type="entry name" value="MFS_Azr1_MDR_like"/>
    <property type="match status" value="1"/>
</dbReference>
<proteinExistence type="predicted"/>